<dbReference type="SUPFAM" id="SSF46785">
    <property type="entry name" value="Winged helix' DNA-binding domain"/>
    <property type="match status" value="1"/>
</dbReference>
<protein>
    <submittedName>
        <fullName evidence="6">MarR family transcriptional regulator</fullName>
    </submittedName>
</protein>
<dbReference type="EMBL" id="CP022748">
    <property type="protein sequence ID" value="ASY46884.1"/>
    <property type="molecule type" value="Genomic_DNA"/>
</dbReference>
<reference evidence="6 7" key="1">
    <citation type="submission" date="2017-08" db="EMBL/GenBank/DDBJ databases">
        <title>Whole Genome Sequence of Sphingobium hydrophobicum C1: Insights into Adaption to the Electronic-waste Contaminated Sediment.</title>
        <authorList>
            <person name="Song D."/>
            <person name="Chen X."/>
            <person name="Xu M."/>
        </authorList>
    </citation>
    <scope>NUCLEOTIDE SEQUENCE [LARGE SCALE GENOMIC DNA]</scope>
    <source>
        <strain evidence="6 7">C1</strain>
        <plasmid evidence="6 7">p2</plasmid>
    </source>
</reference>
<dbReference type="InterPro" id="IPR000835">
    <property type="entry name" value="HTH_MarR-typ"/>
</dbReference>
<evidence type="ECO:0000259" key="4">
    <source>
        <dbReference type="PROSITE" id="PS50995"/>
    </source>
</evidence>
<dbReference type="PANTHER" id="PTHR42756">
    <property type="entry name" value="TRANSCRIPTIONAL REGULATOR, MARR"/>
    <property type="match status" value="1"/>
</dbReference>
<name>A0A249N0D8_SPHXE</name>
<keyword evidence="3" id="KW-0804">Transcription</keyword>
<proteinExistence type="predicted"/>
<dbReference type="Pfam" id="PF12802">
    <property type="entry name" value="MarR_2"/>
    <property type="match status" value="1"/>
</dbReference>
<dbReference type="Gene3D" id="1.10.10.10">
    <property type="entry name" value="Winged helix-like DNA-binding domain superfamily/Winged helix DNA-binding domain"/>
    <property type="match status" value="1"/>
</dbReference>
<dbReference type="GO" id="GO:0003677">
    <property type="term" value="F:DNA binding"/>
    <property type="evidence" value="ECO:0007669"/>
    <property type="project" value="UniProtKB-KW"/>
</dbReference>
<evidence type="ECO:0000256" key="3">
    <source>
        <dbReference type="ARBA" id="ARBA00023163"/>
    </source>
</evidence>
<organism evidence="6 7">
    <name type="scientific">Sphingobium xenophagum</name>
    <dbReference type="NCBI Taxonomy" id="121428"/>
    <lineage>
        <taxon>Bacteria</taxon>
        <taxon>Pseudomonadati</taxon>
        <taxon>Pseudomonadota</taxon>
        <taxon>Alphaproteobacteria</taxon>
        <taxon>Sphingomonadales</taxon>
        <taxon>Sphingomonadaceae</taxon>
        <taxon>Sphingobium</taxon>
    </lineage>
</organism>
<keyword evidence="1" id="KW-0805">Transcription regulation</keyword>
<evidence type="ECO:0000313" key="5">
    <source>
        <dbReference type="EMBL" id="ASY46883.1"/>
    </source>
</evidence>
<dbReference type="PANTHER" id="PTHR42756:SF1">
    <property type="entry name" value="TRANSCRIPTIONAL REPRESSOR OF EMRAB OPERON"/>
    <property type="match status" value="1"/>
</dbReference>
<dbReference type="SMART" id="SM00347">
    <property type="entry name" value="HTH_MARR"/>
    <property type="match status" value="1"/>
</dbReference>
<sequence length="203" mass="22873">MQSVARPSLPSVSNWTLAGRCTIKAVAPASLGGRTWRHAPGRVHLSNRPAQLNPEWSLGYQVRRCHRRFDRLLNAMLAKHDLKTGFWYYLRVLWIRDGVTQKYLSDMTNVTENTTVSIINNMMQHGLVERTRDKVDRRKLSVTLTQRGKALEAELMQYAIDINRIAVAGIDPAEVATCVDVLSRMSANLAAEFDSIPNTPAED</sequence>
<keyword evidence="2" id="KW-0238">DNA-binding</keyword>
<keyword evidence="6" id="KW-0614">Plasmid</keyword>
<evidence type="ECO:0000313" key="6">
    <source>
        <dbReference type="EMBL" id="ASY46884.1"/>
    </source>
</evidence>
<dbReference type="PROSITE" id="PS50995">
    <property type="entry name" value="HTH_MARR_2"/>
    <property type="match status" value="1"/>
</dbReference>
<evidence type="ECO:0000256" key="1">
    <source>
        <dbReference type="ARBA" id="ARBA00023015"/>
    </source>
</evidence>
<dbReference type="KEGG" id="shyd:CJD35_19395"/>
<evidence type="ECO:0000313" key="7">
    <source>
        <dbReference type="Proteomes" id="UP000217141"/>
    </source>
</evidence>
<feature type="domain" description="HTH marR-type" evidence="4">
    <location>
        <begin position="55"/>
        <end position="187"/>
    </location>
</feature>
<dbReference type="GO" id="GO:0003700">
    <property type="term" value="F:DNA-binding transcription factor activity"/>
    <property type="evidence" value="ECO:0007669"/>
    <property type="project" value="InterPro"/>
</dbReference>
<dbReference type="InterPro" id="IPR036390">
    <property type="entry name" value="WH_DNA-bd_sf"/>
</dbReference>
<gene>
    <name evidence="5" type="ORF">CJD35_19395</name>
    <name evidence="6" type="ORF">CJD35_19425</name>
</gene>
<dbReference type="KEGG" id="shyd:CJD35_19425"/>
<accession>A0A249N0D8</accession>
<dbReference type="AlphaFoldDB" id="A0A249N0D8"/>
<dbReference type="EMBL" id="CP022748">
    <property type="protein sequence ID" value="ASY46883.1"/>
    <property type="molecule type" value="Genomic_DNA"/>
</dbReference>
<dbReference type="Proteomes" id="UP000217141">
    <property type="component" value="Plasmid p2"/>
</dbReference>
<dbReference type="InterPro" id="IPR036388">
    <property type="entry name" value="WH-like_DNA-bd_sf"/>
</dbReference>
<geneLocation type="plasmid" evidence="6 7">
    <name>p2</name>
</geneLocation>
<evidence type="ECO:0000256" key="2">
    <source>
        <dbReference type="ARBA" id="ARBA00023125"/>
    </source>
</evidence>